<dbReference type="Proteomes" id="UP001163821">
    <property type="component" value="Unassembled WGS sequence"/>
</dbReference>
<dbReference type="NCBIfam" id="TIGR00225">
    <property type="entry name" value="prc"/>
    <property type="match status" value="1"/>
</dbReference>
<dbReference type="Pfam" id="PF13180">
    <property type="entry name" value="PDZ_2"/>
    <property type="match status" value="1"/>
</dbReference>
<evidence type="ECO:0000313" key="8">
    <source>
        <dbReference type="EMBL" id="MCW0482418.1"/>
    </source>
</evidence>
<protein>
    <submittedName>
        <fullName evidence="8">S41 family peptidase</fullName>
    </submittedName>
</protein>
<dbReference type="GO" id="GO:0008236">
    <property type="term" value="F:serine-type peptidase activity"/>
    <property type="evidence" value="ECO:0007669"/>
    <property type="project" value="UniProtKB-KW"/>
</dbReference>
<dbReference type="RefSeq" id="WP_282591021.1">
    <property type="nucleotide sequence ID" value="NZ_JAPAAF010000006.1"/>
</dbReference>
<dbReference type="Gene3D" id="3.30.750.44">
    <property type="match status" value="1"/>
</dbReference>
<dbReference type="InterPro" id="IPR001478">
    <property type="entry name" value="PDZ"/>
</dbReference>
<dbReference type="PANTHER" id="PTHR32060">
    <property type="entry name" value="TAIL-SPECIFIC PROTEASE"/>
    <property type="match status" value="1"/>
</dbReference>
<dbReference type="EMBL" id="JAPAAF010000006">
    <property type="protein sequence ID" value="MCW0482418.1"/>
    <property type="molecule type" value="Genomic_DNA"/>
</dbReference>
<dbReference type="Gene3D" id="3.90.226.10">
    <property type="entry name" value="2-enoyl-CoA Hydratase, Chain A, domain 1"/>
    <property type="match status" value="1"/>
</dbReference>
<evidence type="ECO:0000256" key="6">
    <source>
        <dbReference type="SAM" id="Phobius"/>
    </source>
</evidence>
<comment type="similarity">
    <text evidence="1 5">Belongs to the peptidase S41A family.</text>
</comment>
<dbReference type="CDD" id="cd07560">
    <property type="entry name" value="Peptidase_S41_CPP"/>
    <property type="match status" value="1"/>
</dbReference>
<evidence type="ECO:0000256" key="1">
    <source>
        <dbReference type="ARBA" id="ARBA00009179"/>
    </source>
</evidence>
<evidence type="ECO:0000313" key="9">
    <source>
        <dbReference type="Proteomes" id="UP001163821"/>
    </source>
</evidence>
<keyword evidence="6" id="KW-0812">Transmembrane</keyword>
<dbReference type="CDD" id="cd06782">
    <property type="entry name" value="cpPDZ_CPP-like"/>
    <property type="match status" value="1"/>
</dbReference>
<dbReference type="Pfam" id="PF03572">
    <property type="entry name" value="Peptidase_S41"/>
    <property type="match status" value="1"/>
</dbReference>
<dbReference type="GO" id="GO:0006508">
    <property type="term" value="P:proteolysis"/>
    <property type="evidence" value="ECO:0007669"/>
    <property type="project" value="UniProtKB-KW"/>
</dbReference>
<dbReference type="InterPro" id="IPR005151">
    <property type="entry name" value="Tail-specific_protease"/>
</dbReference>
<keyword evidence="4 5" id="KW-0720">Serine protease</keyword>
<proteinExistence type="inferred from homology"/>
<dbReference type="Gene3D" id="2.30.42.10">
    <property type="match status" value="1"/>
</dbReference>
<dbReference type="GO" id="GO:0004175">
    <property type="term" value="F:endopeptidase activity"/>
    <property type="evidence" value="ECO:0007669"/>
    <property type="project" value="TreeGrafter"/>
</dbReference>
<dbReference type="SMART" id="SM00245">
    <property type="entry name" value="TSPc"/>
    <property type="match status" value="1"/>
</dbReference>
<keyword evidence="3 5" id="KW-0378">Hydrolase</keyword>
<dbReference type="PROSITE" id="PS50106">
    <property type="entry name" value="PDZ"/>
    <property type="match status" value="1"/>
</dbReference>
<dbReference type="InterPro" id="IPR004447">
    <property type="entry name" value="Peptidase_S41A"/>
</dbReference>
<keyword evidence="6" id="KW-0472">Membrane</keyword>
<feature type="transmembrane region" description="Helical" evidence="6">
    <location>
        <begin position="7"/>
        <end position="27"/>
    </location>
</feature>
<evidence type="ECO:0000256" key="4">
    <source>
        <dbReference type="ARBA" id="ARBA00022825"/>
    </source>
</evidence>
<feature type="domain" description="PDZ" evidence="7">
    <location>
        <begin position="102"/>
        <end position="160"/>
    </location>
</feature>
<evidence type="ECO:0000259" key="7">
    <source>
        <dbReference type="PROSITE" id="PS50106"/>
    </source>
</evidence>
<dbReference type="GO" id="GO:0030288">
    <property type="term" value="C:outer membrane-bounded periplasmic space"/>
    <property type="evidence" value="ECO:0007669"/>
    <property type="project" value="TreeGrafter"/>
</dbReference>
<reference evidence="8" key="1">
    <citation type="submission" date="2022-10" db="EMBL/GenBank/DDBJ databases">
        <title>Gaoshiqiia sediminis gen. nov., sp. nov., isolated from coastal sediment.</title>
        <authorList>
            <person name="Yu W.X."/>
            <person name="Mu D.S."/>
            <person name="Du J.Z."/>
            <person name="Liang Y.Q."/>
        </authorList>
    </citation>
    <scope>NUCLEOTIDE SEQUENCE</scope>
    <source>
        <strain evidence="8">A06</strain>
    </source>
</reference>
<sequence length="543" mass="59872">MNKRISIYLPILIAVSVIIGIFLGNHLGKTPQTGFQNFAASKPNKLSTIVDLIANAYVDSVSTEKLVEEAIPTLLENLDPHTTYIPARDMQGVTEEMQGNFGGIGVQFSVHNDTVQVIDVVSGGPSNKLGILPGDRIVMVNDSLIAGVGVKNETVLSLLRGQKGTKVNVGIKRKGISDLISYEITRGDIPIISVDVSYLIDEKTGFVKVSRFAEKTYREFMDALEKLDRAGAQKIIVDLRGNPGGYLMAVVQMVNEFLDEGELIVYTEGHAQARKTYTATSKGKWLGKNVFVLLDEYSASASEIFAGAIQDNDRGVIIGRRSFGKGLVQEQIPFNDGSALRLTVARYYTPSGRSIQKPYEDGTDQYYHDIMNRAVHGEFQVADSIQFADSLKFETKSGRVVYGGGGIMPDYFVPVDTTGFSGYYSKIMQKALVYHFAFEYSDKYRNELKKLKTAGEFITYLSGQHILNRFEDFAEAKGVPKDPAGLKLSGEIIENQLMAYIARNLIGEEGFFPIIQRIDKTLLKAIEISQSQDSIGKILAVTK</sequence>
<keyword evidence="2 5" id="KW-0645">Protease</keyword>
<keyword evidence="9" id="KW-1185">Reference proteome</keyword>
<dbReference type="SMART" id="SM00228">
    <property type="entry name" value="PDZ"/>
    <property type="match status" value="1"/>
</dbReference>
<evidence type="ECO:0000256" key="5">
    <source>
        <dbReference type="RuleBase" id="RU004404"/>
    </source>
</evidence>
<dbReference type="InterPro" id="IPR036034">
    <property type="entry name" value="PDZ_sf"/>
</dbReference>
<comment type="caution">
    <text evidence="8">The sequence shown here is derived from an EMBL/GenBank/DDBJ whole genome shotgun (WGS) entry which is preliminary data.</text>
</comment>
<gene>
    <name evidence="8" type="ORF">N2K84_06730</name>
</gene>
<dbReference type="PANTHER" id="PTHR32060:SF30">
    <property type="entry name" value="CARBOXY-TERMINAL PROCESSING PROTEASE CTPA"/>
    <property type="match status" value="1"/>
</dbReference>
<accession>A0AA42C539</accession>
<dbReference type="SUPFAM" id="SSF50156">
    <property type="entry name" value="PDZ domain-like"/>
    <property type="match status" value="1"/>
</dbReference>
<organism evidence="8 9">
    <name type="scientific">Gaoshiqia sediminis</name>
    <dbReference type="NCBI Taxonomy" id="2986998"/>
    <lineage>
        <taxon>Bacteria</taxon>
        <taxon>Pseudomonadati</taxon>
        <taxon>Bacteroidota</taxon>
        <taxon>Bacteroidia</taxon>
        <taxon>Marinilabiliales</taxon>
        <taxon>Prolixibacteraceae</taxon>
        <taxon>Gaoshiqia</taxon>
    </lineage>
</organism>
<dbReference type="InterPro" id="IPR029045">
    <property type="entry name" value="ClpP/crotonase-like_dom_sf"/>
</dbReference>
<dbReference type="AlphaFoldDB" id="A0AA42C539"/>
<keyword evidence="6" id="KW-1133">Transmembrane helix</keyword>
<evidence type="ECO:0000256" key="2">
    <source>
        <dbReference type="ARBA" id="ARBA00022670"/>
    </source>
</evidence>
<dbReference type="GO" id="GO:0007165">
    <property type="term" value="P:signal transduction"/>
    <property type="evidence" value="ECO:0007669"/>
    <property type="project" value="TreeGrafter"/>
</dbReference>
<name>A0AA42C539_9BACT</name>
<evidence type="ECO:0000256" key="3">
    <source>
        <dbReference type="ARBA" id="ARBA00022801"/>
    </source>
</evidence>
<dbReference type="SUPFAM" id="SSF52096">
    <property type="entry name" value="ClpP/crotonase"/>
    <property type="match status" value="1"/>
</dbReference>